<comment type="caution">
    <text evidence="3">The sequence shown here is derived from an EMBL/GenBank/DDBJ whole genome shotgun (WGS) entry which is preliminary data.</text>
</comment>
<evidence type="ECO:0000256" key="1">
    <source>
        <dbReference type="ARBA" id="ARBA00022729"/>
    </source>
</evidence>
<reference evidence="3 4" key="1">
    <citation type="submission" date="2020-08" db="EMBL/GenBank/DDBJ databases">
        <title>Sequencing the genomes of 1000 actinobacteria strains.</title>
        <authorList>
            <person name="Klenk H.-P."/>
        </authorList>
    </citation>
    <scope>NUCLEOTIDE SEQUENCE [LARGE SCALE GENOMIC DNA]</scope>
    <source>
        <strain evidence="3 4">DSM 105369</strain>
    </source>
</reference>
<evidence type="ECO:0000313" key="3">
    <source>
        <dbReference type="EMBL" id="MBB2890567.1"/>
    </source>
</evidence>
<dbReference type="RefSeq" id="WP_183318768.1">
    <property type="nucleotide sequence ID" value="NZ_JACHVQ010000001.1"/>
</dbReference>
<evidence type="ECO:0000313" key="4">
    <source>
        <dbReference type="Proteomes" id="UP000559182"/>
    </source>
</evidence>
<keyword evidence="1" id="KW-0732">Signal</keyword>
<organism evidence="3 4">
    <name type="scientific">Flexivirga oryzae</name>
    <dbReference type="NCBI Taxonomy" id="1794944"/>
    <lineage>
        <taxon>Bacteria</taxon>
        <taxon>Bacillati</taxon>
        <taxon>Actinomycetota</taxon>
        <taxon>Actinomycetes</taxon>
        <taxon>Micrococcales</taxon>
        <taxon>Dermacoccaceae</taxon>
        <taxon>Flexivirga</taxon>
    </lineage>
</organism>
<gene>
    <name evidence="3" type="ORF">FHU39_000551</name>
</gene>
<name>A0A839MZJ9_9MICO</name>
<dbReference type="InterPro" id="IPR029051">
    <property type="entry name" value="DUF4352"/>
</dbReference>
<dbReference type="AlphaFoldDB" id="A0A839MZJ9"/>
<keyword evidence="4" id="KW-1185">Reference proteome</keyword>
<accession>A0A839MZJ9</accession>
<proteinExistence type="predicted"/>
<sequence>MLAPGTKKAAWGKPLDLKQEYAGTVSMSAAKPVAKKPAADDFFGPPDGQVYLLIKVTVKYKSGDDNFLGDTFFTLRDSHNNVCDSDLLSSVVQQRQRFDSVTMSKTQKSYIGTLVYDVPADQDYTKYTLMYLPDSLDSKSANAPVAWTK</sequence>
<dbReference type="InterPro" id="IPR029050">
    <property type="entry name" value="Immunoprotect_excell_Ig-like"/>
</dbReference>
<evidence type="ECO:0000259" key="2">
    <source>
        <dbReference type="Pfam" id="PF11611"/>
    </source>
</evidence>
<dbReference type="EMBL" id="JACHVQ010000001">
    <property type="protein sequence ID" value="MBB2890567.1"/>
    <property type="molecule type" value="Genomic_DNA"/>
</dbReference>
<feature type="domain" description="DUF4352" evidence="2">
    <location>
        <begin position="33"/>
        <end position="133"/>
    </location>
</feature>
<dbReference type="Pfam" id="PF11611">
    <property type="entry name" value="DUF4352"/>
    <property type="match status" value="1"/>
</dbReference>
<protein>
    <recommendedName>
        <fullName evidence="2">DUF4352 domain-containing protein</fullName>
    </recommendedName>
</protein>
<dbReference type="Proteomes" id="UP000559182">
    <property type="component" value="Unassembled WGS sequence"/>
</dbReference>
<dbReference type="Gene3D" id="2.60.40.1240">
    <property type="match status" value="1"/>
</dbReference>